<accession>A0ABS7Z9J3</accession>
<gene>
    <name evidence="1" type="ORF">IPZ78_10690</name>
</gene>
<dbReference type="RefSeq" id="WP_225553521.1">
    <property type="nucleotide sequence ID" value="NZ_JADEYP010000018.1"/>
</dbReference>
<proteinExistence type="predicted"/>
<organism evidence="1 2">
    <name type="scientific">Sphingobacterium bovistauri</name>
    <dbReference type="NCBI Taxonomy" id="2781959"/>
    <lineage>
        <taxon>Bacteria</taxon>
        <taxon>Pseudomonadati</taxon>
        <taxon>Bacteroidota</taxon>
        <taxon>Sphingobacteriia</taxon>
        <taxon>Sphingobacteriales</taxon>
        <taxon>Sphingobacteriaceae</taxon>
        <taxon>Sphingobacterium</taxon>
    </lineage>
</organism>
<protein>
    <recommendedName>
        <fullName evidence="3">Lipoprotein</fullName>
    </recommendedName>
</protein>
<reference evidence="1" key="1">
    <citation type="submission" date="2020-10" db="EMBL/GenBank/DDBJ databases">
        <authorList>
            <person name="Lu T."/>
            <person name="Wang Q."/>
            <person name="Han X."/>
        </authorList>
    </citation>
    <scope>NUCLEOTIDE SEQUENCE</scope>
    <source>
        <strain evidence="1">WQ 366</strain>
    </source>
</reference>
<dbReference type="Proteomes" id="UP001165302">
    <property type="component" value="Unassembled WGS sequence"/>
</dbReference>
<evidence type="ECO:0000313" key="1">
    <source>
        <dbReference type="EMBL" id="MCA5005619.1"/>
    </source>
</evidence>
<dbReference type="EMBL" id="JADEYP010000018">
    <property type="protein sequence ID" value="MCA5005619.1"/>
    <property type="molecule type" value="Genomic_DNA"/>
</dbReference>
<evidence type="ECO:0000313" key="2">
    <source>
        <dbReference type="Proteomes" id="UP001165302"/>
    </source>
</evidence>
<keyword evidence="2" id="KW-1185">Reference proteome</keyword>
<comment type="caution">
    <text evidence="1">The sequence shown here is derived from an EMBL/GenBank/DDBJ whole genome shotgun (WGS) entry which is preliminary data.</text>
</comment>
<evidence type="ECO:0008006" key="3">
    <source>
        <dbReference type="Google" id="ProtNLM"/>
    </source>
</evidence>
<sequence>MIHHKPGFTILGLMLLLIFTQLSCSSVRTKQPEFILYENKQWIRSEGYVGRIYFVRNYEDDVNTLLAINEFIFQLLERDSSKNVSTYSVSFYRESEKTNLEHLAINPRDFDRHSFDNDLRYIFKWRDGKFALLRRYEDGEVIYPPDDGSIELLDYKEESP</sequence>
<name>A0ABS7Z9J3_9SPHI</name>